<gene>
    <name evidence="2" type="ORF">Salat_0972500</name>
</gene>
<evidence type="ECO:0000256" key="1">
    <source>
        <dbReference type="SAM" id="MobiDB-lite"/>
    </source>
</evidence>
<organism evidence="2 3">
    <name type="scientific">Sesamum alatum</name>
    <dbReference type="NCBI Taxonomy" id="300844"/>
    <lineage>
        <taxon>Eukaryota</taxon>
        <taxon>Viridiplantae</taxon>
        <taxon>Streptophyta</taxon>
        <taxon>Embryophyta</taxon>
        <taxon>Tracheophyta</taxon>
        <taxon>Spermatophyta</taxon>
        <taxon>Magnoliopsida</taxon>
        <taxon>eudicotyledons</taxon>
        <taxon>Gunneridae</taxon>
        <taxon>Pentapetalae</taxon>
        <taxon>asterids</taxon>
        <taxon>lamiids</taxon>
        <taxon>Lamiales</taxon>
        <taxon>Pedaliaceae</taxon>
        <taxon>Sesamum</taxon>
    </lineage>
</organism>
<feature type="region of interest" description="Disordered" evidence="1">
    <location>
        <begin position="81"/>
        <end position="108"/>
    </location>
</feature>
<accession>A0AAE1YKL3</accession>
<keyword evidence="3" id="KW-1185">Reference proteome</keyword>
<sequence length="108" mass="12308">MAQNLQLRRPIPHNDASFFHSLFPPFWQFGFPDFSCENISFVCVSQYPYELLLASFQAKRQFFNLFIGITKTLCRMRQKSPSQGSVCQASPGIRDGFLNPSSQGKPPD</sequence>
<evidence type="ECO:0000313" key="3">
    <source>
        <dbReference type="Proteomes" id="UP001293254"/>
    </source>
</evidence>
<evidence type="ECO:0000313" key="2">
    <source>
        <dbReference type="EMBL" id="KAK4432104.1"/>
    </source>
</evidence>
<reference evidence="2" key="1">
    <citation type="submission" date="2020-06" db="EMBL/GenBank/DDBJ databases">
        <authorList>
            <person name="Li T."/>
            <person name="Hu X."/>
            <person name="Zhang T."/>
            <person name="Song X."/>
            <person name="Zhang H."/>
            <person name="Dai N."/>
            <person name="Sheng W."/>
            <person name="Hou X."/>
            <person name="Wei L."/>
        </authorList>
    </citation>
    <scope>NUCLEOTIDE SEQUENCE</scope>
    <source>
        <strain evidence="2">3651</strain>
        <tissue evidence="2">Leaf</tissue>
    </source>
</reference>
<feature type="compositionally biased region" description="Polar residues" evidence="1">
    <location>
        <begin position="99"/>
        <end position="108"/>
    </location>
</feature>
<dbReference type="EMBL" id="JACGWO010000003">
    <property type="protein sequence ID" value="KAK4432104.1"/>
    <property type="molecule type" value="Genomic_DNA"/>
</dbReference>
<proteinExistence type="predicted"/>
<dbReference type="AlphaFoldDB" id="A0AAE1YKL3"/>
<protein>
    <submittedName>
        <fullName evidence="2">Uncharacterized protein</fullName>
    </submittedName>
</protein>
<dbReference type="Proteomes" id="UP001293254">
    <property type="component" value="Unassembled WGS sequence"/>
</dbReference>
<name>A0AAE1YKL3_9LAMI</name>
<reference evidence="2" key="2">
    <citation type="journal article" date="2024" name="Plant">
        <title>Genomic evolution and insights into agronomic trait innovations of Sesamum species.</title>
        <authorList>
            <person name="Miao H."/>
            <person name="Wang L."/>
            <person name="Qu L."/>
            <person name="Liu H."/>
            <person name="Sun Y."/>
            <person name="Le M."/>
            <person name="Wang Q."/>
            <person name="Wei S."/>
            <person name="Zheng Y."/>
            <person name="Lin W."/>
            <person name="Duan Y."/>
            <person name="Cao H."/>
            <person name="Xiong S."/>
            <person name="Wang X."/>
            <person name="Wei L."/>
            <person name="Li C."/>
            <person name="Ma Q."/>
            <person name="Ju M."/>
            <person name="Zhao R."/>
            <person name="Li G."/>
            <person name="Mu C."/>
            <person name="Tian Q."/>
            <person name="Mei H."/>
            <person name="Zhang T."/>
            <person name="Gao T."/>
            <person name="Zhang H."/>
        </authorList>
    </citation>
    <scope>NUCLEOTIDE SEQUENCE</scope>
    <source>
        <strain evidence="2">3651</strain>
    </source>
</reference>
<comment type="caution">
    <text evidence="2">The sequence shown here is derived from an EMBL/GenBank/DDBJ whole genome shotgun (WGS) entry which is preliminary data.</text>
</comment>